<dbReference type="AlphaFoldDB" id="A0A0C3AP93"/>
<gene>
    <name evidence="1" type="ORF">SCLCIDRAFT_1210828</name>
</gene>
<protein>
    <submittedName>
        <fullName evidence="1">Uncharacterized protein</fullName>
    </submittedName>
</protein>
<dbReference type="Proteomes" id="UP000053989">
    <property type="component" value="Unassembled WGS sequence"/>
</dbReference>
<evidence type="ECO:0000313" key="2">
    <source>
        <dbReference type="Proteomes" id="UP000053989"/>
    </source>
</evidence>
<evidence type="ECO:0000313" key="1">
    <source>
        <dbReference type="EMBL" id="KIM66782.1"/>
    </source>
</evidence>
<dbReference type="EMBL" id="KN822015">
    <property type="protein sequence ID" value="KIM66782.1"/>
    <property type="molecule type" value="Genomic_DNA"/>
</dbReference>
<name>A0A0C3AP93_9AGAM</name>
<proteinExistence type="predicted"/>
<accession>A0A0C3AP93</accession>
<dbReference type="HOGENOM" id="CLU_3088581_0_0_1"/>
<organism evidence="1 2">
    <name type="scientific">Scleroderma citrinum Foug A</name>
    <dbReference type="NCBI Taxonomy" id="1036808"/>
    <lineage>
        <taxon>Eukaryota</taxon>
        <taxon>Fungi</taxon>
        <taxon>Dikarya</taxon>
        <taxon>Basidiomycota</taxon>
        <taxon>Agaricomycotina</taxon>
        <taxon>Agaricomycetes</taxon>
        <taxon>Agaricomycetidae</taxon>
        <taxon>Boletales</taxon>
        <taxon>Sclerodermatineae</taxon>
        <taxon>Sclerodermataceae</taxon>
        <taxon>Scleroderma</taxon>
    </lineage>
</organism>
<reference evidence="2" key="2">
    <citation type="submission" date="2015-01" db="EMBL/GenBank/DDBJ databases">
        <title>Evolutionary Origins and Diversification of the Mycorrhizal Mutualists.</title>
        <authorList>
            <consortium name="DOE Joint Genome Institute"/>
            <consortium name="Mycorrhizal Genomics Consortium"/>
            <person name="Kohler A."/>
            <person name="Kuo A."/>
            <person name="Nagy L.G."/>
            <person name="Floudas D."/>
            <person name="Copeland A."/>
            <person name="Barry K.W."/>
            <person name="Cichocki N."/>
            <person name="Veneault-Fourrey C."/>
            <person name="LaButti K."/>
            <person name="Lindquist E.A."/>
            <person name="Lipzen A."/>
            <person name="Lundell T."/>
            <person name="Morin E."/>
            <person name="Murat C."/>
            <person name="Riley R."/>
            <person name="Ohm R."/>
            <person name="Sun H."/>
            <person name="Tunlid A."/>
            <person name="Henrissat B."/>
            <person name="Grigoriev I.V."/>
            <person name="Hibbett D.S."/>
            <person name="Martin F."/>
        </authorList>
    </citation>
    <scope>NUCLEOTIDE SEQUENCE [LARGE SCALE GENOMIC DNA]</scope>
    <source>
        <strain evidence="2">Foug A</strain>
    </source>
</reference>
<reference evidence="1 2" key="1">
    <citation type="submission" date="2014-04" db="EMBL/GenBank/DDBJ databases">
        <authorList>
            <consortium name="DOE Joint Genome Institute"/>
            <person name="Kuo A."/>
            <person name="Kohler A."/>
            <person name="Nagy L.G."/>
            <person name="Floudas D."/>
            <person name="Copeland A."/>
            <person name="Barry K.W."/>
            <person name="Cichocki N."/>
            <person name="Veneault-Fourrey C."/>
            <person name="LaButti K."/>
            <person name="Lindquist E.A."/>
            <person name="Lipzen A."/>
            <person name="Lundell T."/>
            <person name="Morin E."/>
            <person name="Murat C."/>
            <person name="Sun H."/>
            <person name="Tunlid A."/>
            <person name="Henrissat B."/>
            <person name="Grigoriev I.V."/>
            <person name="Hibbett D.S."/>
            <person name="Martin F."/>
            <person name="Nordberg H.P."/>
            <person name="Cantor M.N."/>
            <person name="Hua S.X."/>
        </authorList>
    </citation>
    <scope>NUCLEOTIDE SEQUENCE [LARGE SCALE GENOMIC DNA]</scope>
    <source>
        <strain evidence="1 2">Foug A</strain>
    </source>
</reference>
<dbReference type="InParanoid" id="A0A0C3AP93"/>
<sequence length="52" mass="5524">MTIPGVGAGPFTRSLVDVACLFPETIHTYLSYKRPAVLVSLPPTPNAGARLQ</sequence>
<keyword evidence="2" id="KW-1185">Reference proteome</keyword>